<proteinExistence type="predicted"/>
<comment type="caution">
    <text evidence="2">The sequence shown here is derived from an EMBL/GenBank/DDBJ whole genome shotgun (WGS) entry which is preliminary data.</text>
</comment>
<feature type="compositionally biased region" description="Basic residues" evidence="1">
    <location>
        <begin position="1"/>
        <end position="10"/>
    </location>
</feature>
<dbReference type="EMBL" id="JABTTQ020000315">
    <property type="protein sequence ID" value="KAK6140553.1"/>
    <property type="molecule type" value="Genomic_DNA"/>
</dbReference>
<organism evidence="2 3">
    <name type="scientific">Rehmannia glutinosa</name>
    <name type="common">Chinese foxglove</name>
    <dbReference type="NCBI Taxonomy" id="99300"/>
    <lineage>
        <taxon>Eukaryota</taxon>
        <taxon>Viridiplantae</taxon>
        <taxon>Streptophyta</taxon>
        <taxon>Embryophyta</taxon>
        <taxon>Tracheophyta</taxon>
        <taxon>Spermatophyta</taxon>
        <taxon>Magnoliopsida</taxon>
        <taxon>eudicotyledons</taxon>
        <taxon>Gunneridae</taxon>
        <taxon>Pentapetalae</taxon>
        <taxon>asterids</taxon>
        <taxon>lamiids</taxon>
        <taxon>Lamiales</taxon>
        <taxon>Orobanchaceae</taxon>
        <taxon>Rehmannieae</taxon>
        <taxon>Rehmannia</taxon>
    </lineage>
</organism>
<keyword evidence="3" id="KW-1185">Reference proteome</keyword>
<evidence type="ECO:0000313" key="2">
    <source>
        <dbReference type="EMBL" id="KAK6140553.1"/>
    </source>
</evidence>
<accession>A0ABR0W1E4</accession>
<feature type="region of interest" description="Disordered" evidence="1">
    <location>
        <begin position="1"/>
        <end position="80"/>
    </location>
</feature>
<gene>
    <name evidence="2" type="ORF">DH2020_025697</name>
</gene>
<reference evidence="2 3" key="1">
    <citation type="journal article" date="2021" name="Comput. Struct. Biotechnol. J.">
        <title>De novo genome assembly of the potent medicinal plant Rehmannia glutinosa using nanopore technology.</title>
        <authorList>
            <person name="Ma L."/>
            <person name="Dong C."/>
            <person name="Song C."/>
            <person name="Wang X."/>
            <person name="Zheng X."/>
            <person name="Niu Y."/>
            <person name="Chen S."/>
            <person name="Feng W."/>
        </authorList>
    </citation>
    <scope>NUCLEOTIDE SEQUENCE [LARGE SCALE GENOMIC DNA]</scope>
    <source>
        <strain evidence="2">DH-2019</strain>
    </source>
</reference>
<name>A0ABR0W1E4_REHGL</name>
<feature type="compositionally biased region" description="Polar residues" evidence="1">
    <location>
        <begin position="13"/>
        <end position="58"/>
    </location>
</feature>
<feature type="compositionally biased region" description="Basic and acidic residues" evidence="1">
    <location>
        <begin position="68"/>
        <end position="80"/>
    </location>
</feature>
<sequence>MAPGLRKKLPSARAQQLNNVQNSTSMEQSGGFSPTHGTDASLNQDSSQINNESGSASTSKKRGRGPTRGKELQRMNDTSKKRLEVFIDPIQGRPLDKKSMPKRYGYIIGHIYYIFPDRGDMYYLMCLINIVRGATCYEDYKKIQGVQHTYHETCYALRLLEDDS</sequence>
<dbReference type="Proteomes" id="UP001318860">
    <property type="component" value="Unassembled WGS sequence"/>
</dbReference>
<evidence type="ECO:0000256" key="1">
    <source>
        <dbReference type="SAM" id="MobiDB-lite"/>
    </source>
</evidence>
<protein>
    <submittedName>
        <fullName evidence="2">Uncharacterized protein</fullName>
    </submittedName>
</protein>
<evidence type="ECO:0000313" key="3">
    <source>
        <dbReference type="Proteomes" id="UP001318860"/>
    </source>
</evidence>